<evidence type="ECO:0000313" key="1">
    <source>
        <dbReference type="EMBL" id="GFS62467.1"/>
    </source>
</evidence>
<dbReference type="Proteomes" id="UP000886998">
    <property type="component" value="Unassembled WGS sequence"/>
</dbReference>
<protein>
    <submittedName>
        <fullName evidence="1">Uncharacterized protein</fullName>
    </submittedName>
</protein>
<comment type="caution">
    <text evidence="1">The sequence shown here is derived from an EMBL/GenBank/DDBJ whole genome shotgun (WGS) entry which is preliminary data.</text>
</comment>
<keyword evidence="2" id="KW-1185">Reference proteome</keyword>
<evidence type="ECO:0000313" key="2">
    <source>
        <dbReference type="Proteomes" id="UP000886998"/>
    </source>
</evidence>
<name>A0A8X6K3Q6_9ARAC</name>
<proteinExistence type="predicted"/>
<reference evidence="1" key="1">
    <citation type="submission" date="2020-08" db="EMBL/GenBank/DDBJ databases">
        <title>Multicomponent nature underlies the extraordinary mechanical properties of spider dragline silk.</title>
        <authorList>
            <person name="Kono N."/>
            <person name="Nakamura H."/>
            <person name="Mori M."/>
            <person name="Yoshida Y."/>
            <person name="Ohtoshi R."/>
            <person name="Malay A.D."/>
            <person name="Moran D.A.P."/>
            <person name="Tomita M."/>
            <person name="Numata K."/>
            <person name="Arakawa K."/>
        </authorList>
    </citation>
    <scope>NUCLEOTIDE SEQUENCE</scope>
</reference>
<dbReference type="EMBL" id="BMAV01027815">
    <property type="protein sequence ID" value="GFS62467.1"/>
    <property type="molecule type" value="Genomic_DNA"/>
</dbReference>
<accession>A0A8X6K3Q6</accession>
<sequence>MNPNDFIDDDVHEAALTRNWNGSSSQVSQPPASLGTRLQNLFLTAPVSTPEVSSLHEESSRLLPSYRHPPSYTQHLYRNILKQIVSRQSRGWKPVSTPKVPSLHEDSSSCLQDILCRHLFRPERLLQAKERTITRISPYGMGSTSFMSSFHGAHHEVNCGGKYILE</sequence>
<gene>
    <name evidence="1" type="ORF">TNIN_325201</name>
</gene>
<organism evidence="1 2">
    <name type="scientific">Trichonephila inaurata madagascariensis</name>
    <dbReference type="NCBI Taxonomy" id="2747483"/>
    <lineage>
        <taxon>Eukaryota</taxon>
        <taxon>Metazoa</taxon>
        <taxon>Ecdysozoa</taxon>
        <taxon>Arthropoda</taxon>
        <taxon>Chelicerata</taxon>
        <taxon>Arachnida</taxon>
        <taxon>Araneae</taxon>
        <taxon>Araneomorphae</taxon>
        <taxon>Entelegynae</taxon>
        <taxon>Araneoidea</taxon>
        <taxon>Nephilidae</taxon>
        <taxon>Trichonephila</taxon>
        <taxon>Trichonephila inaurata</taxon>
    </lineage>
</organism>
<dbReference type="AlphaFoldDB" id="A0A8X6K3Q6"/>